<evidence type="ECO:0000256" key="1">
    <source>
        <dbReference type="ARBA" id="ARBA00004651"/>
    </source>
</evidence>
<dbReference type="AlphaFoldDB" id="A0A387BLR5"/>
<dbReference type="PANTHER" id="PTHR42718">
    <property type="entry name" value="MAJOR FACILITATOR SUPERFAMILY MULTIDRUG TRANSPORTER MFSC"/>
    <property type="match status" value="1"/>
</dbReference>
<feature type="transmembrane region" description="Helical" evidence="5">
    <location>
        <begin position="345"/>
        <end position="363"/>
    </location>
</feature>
<evidence type="ECO:0000259" key="6">
    <source>
        <dbReference type="PROSITE" id="PS50850"/>
    </source>
</evidence>
<feature type="transmembrane region" description="Helical" evidence="5">
    <location>
        <begin position="477"/>
        <end position="504"/>
    </location>
</feature>
<feature type="transmembrane region" description="Helical" evidence="5">
    <location>
        <begin position="207"/>
        <end position="227"/>
    </location>
</feature>
<feature type="transmembrane region" description="Helical" evidence="5">
    <location>
        <begin position="20"/>
        <end position="48"/>
    </location>
</feature>
<feature type="transmembrane region" description="Helical" evidence="5">
    <location>
        <begin position="239"/>
        <end position="256"/>
    </location>
</feature>
<dbReference type="InterPro" id="IPR020846">
    <property type="entry name" value="MFS_dom"/>
</dbReference>
<feature type="transmembrane region" description="Helical" evidence="5">
    <location>
        <begin position="417"/>
        <end position="436"/>
    </location>
</feature>
<gene>
    <name evidence="7" type="ORF">D7I44_07050</name>
</gene>
<feature type="transmembrane region" description="Helical" evidence="5">
    <location>
        <begin position="375"/>
        <end position="396"/>
    </location>
</feature>
<dbReference type="InterPro" id="IPR011701">
    <property type="entry name" value="MFS"/>
</dbReference>
<evidence type="ECO:0000256" key="5">
    <source>
        <dbReference type="SAM" id="Phobius"/>
    </source>
</evidence>
<dbReference type="InterPro" id="IPR036259">
    <property type="entry name" value="MFS_trans_sf"/>
</dbReference>
<dbReference type="PROSITE" id="PS50850">
    <property type="entry name" value="MFS"/>
    <property type="match status" value="1"/>
</dbReference>
<feature type="transmembrane region" description="Helical" evidence="5">
    <location>
        <begin position="277"/>
        <end position="300"/>
    </location>
</feature>
<keyword evidence="2 5" id="KW-0812">Transmembrane</keyword>
<feature type="transmembrane region" description="Helical" evidence="5">
    <location>
        <begin position="88"/>
        <end position="107"/>
    </location>
</feature>
<feature type="transmembrane region" description="Helical" evidence="5">
    <location>
        <begin position="147"/>
        <end position="167"/>
    </location>
</feature>
<comment type="subcellular location">
    <subcellularLocation>
        <location evidence="1">Cell membrane</location>
        <topology evidence="1">Multi-pass membrane protein</topology>
    </subcellularLocation>
</comment>
<protein>
    <submittedName>
        <fullName evidence="7">MFS transporter</fullName>
    </submittedName>
</protein>
<dbReference type="GO" id="GO:0005886">
    <property type="term" value="C:plasma membrane"/>
    <property type="evidence" value="ECO:0007669"/>
    <property type="project" value="UniProtKB-SubCell"/>
</dbReference>
<dbReference type="CDD" id="cd17321">
    <property type="entry name" value="MFS_MMR_MDR_like"/>
    <property type="match status" value="1"/>
</dbReference>
<feature type="transmembrane region" description="Helical" evidence="5">
    <location>
        <begin position="60"/>
        <end position="79"/>
    </location>
</feature>
<feature type="domain" description="Major facilitator superfamily (MFS) profile" evidence="6">
    <location>
        <begin position="22"/>
        <end position="508"/>
    </location>
</feature>
<keyword evidence="3 5" id="KW-1133">Transmembrane helix</keyword>
<evidence type="ECO:0000256" key="2">
    <source>
        <dbReference type="ARBA" id="ARBA00022692"/>
    </source>
</evidence>
<dbReference type="Gene3D" id="1.20.1250.20">
    <property type="entry name" value="MFS general substrate transporter like domains"/>
    <property type="match status" value="2"/>
</dbReference>
<feature type="transmembrane region" description="Helical" evidence="5">
    <location>
        <begin position="173"/>
        <end position="195"/>
    </location>
</feature>
<name>A0A387BLR5_9MICO</name>
<dbReference type="KEGG" id="gry:D7I44_07050"/>
<feature type="transmembrane region" description="Helical" evidence="5">
    <location>
        <begin position="320"/>
        <end position="338"/>
    </location>
</feature>
<sequence length="521" mass="52793">MSVGETDSSAGPATPDARRWWALGAVTLSVLTIGLDTTVLSVALPTLAGALHASESELQWFTSGYALALTAAMLPAGLLGDRFGRKRVLVIALALFVAGSAACAFAPGPGLFLAARLALGLAGAGITVMAVSALTVLFSEQERPRAIAVWAGANFLALPLGPILGGWLLSHFWWGWVFLINVPVALIGLVATVILIPESRAPERPGLDATGIVASSAGLVAVTYGVIDAGQHGWGTPAALGWIAAGILTLIAFFLWESRLASRPEASPLLDPALFRSASFTWGATLAAVTLLSMSGILFTMPQYFQAVLGETAMSSGLRLLPLIGGMVVGLVPSGRLAAAIGAKLTVTAGFALIAAGMLLGTTTTRASSVLLVSAWMALVGVGTGLAISTAASAALSDLPTDRSGVGSAAMQAIQKLGAPFGAAIVGSVLLTGYQARLNEVALPAAAAGAARQSVFAGLTAAQRLGSPALETAIQNAFLHGLTASLLASAGISVFGAIATLIFLPGRREPARRAEFSSRVG</sequence>
<dbReference type="Proteomes" id="UP000275069">
    <property type="component" value="Chromosome"/>
</dbReference>
<evidence type="ECO:0000313" key="8">
    <source>
        <dbReference type="Proteomes" id="UP000275069"/>
    </source>
</evidence>
<dbReference type="OrthoDB" id="9781469at2"/>
<keyword evidence="8" id="KW-1185">Reference proteome</keyword>
<accession>A0A387BLR5</accession>
<evidence type="ECO:0000256" key="3">
    <source>
        <dbReference type="ARBA" id="ARBA00022989"/>
    </source>
</evidence>
<keyword evidence="4 5" id="KW-0472">Membrane</keyword>
<dbReference type="Pfam" id="PF07690">
    <property type="entry name" value="MFS_1"/>
    <property type="match status" value="1"/>
</dbReference>
<evidence type="ECO:0000256" key="4">
    <source>
        <dbReference type="ARBA" id="ARBA00023136"/>
    </source>
</evidence>
<dbReference type="SUPFAM" id="SSF103473">
    <property type="entry name" value="MFS general substrate transporter"/>
    <property type="match status" value="1"/>
</dbReference>
<organism evidence="7 8">
    <name type="scientific">Gryllotalpicola protaetiae</name>
    <dbReference type="NCBI Taxonomy" id="2419771"/>
    <lineage>
        <taxon>Bacteria</taxon>
        <taxon>Bacillati</taxon>
        <taxon>Actinomycetota</taxon>
        <taxon>Actinomycetes</taxon>
        <taxon>Micrococcales</taxon>
        <taxon>Microbacteriaceae</taxon>
        <taxon>Gryllotalpicola</taxon>
    </lineage>
</organism>
<feature type="transmembrane region" description="Helical" evidence="5">
    <location>
        <begin position="113"/>
        <end position="138"/>
    </location>
</feature>
<reference evidence="7 8" key="1">
    <citation type="submission" date="2018-09" db="EMBL/GenBank/DDBJ databases">
        <title>Genome sequencing of strain 2DFW10M-5.</title>
        <authorList>
            <person name="Heo J."/>
            <person name="Kim S.-J."/>
            <person name="Kwon S.-W."/>
        </authorList>
    </citation>
    <scope>NUCLEOTIDE SEQUENCE [LARGE SCALE GENOMIC DNA]</scope>
    <source>
        <strain evidence="7 8">2DFW10M-5</strain>
    </source>
</reference>
<evidence type="ECO:0000313" key="7">
    <source>
        <dbReference type="EMBL" id="AYG03312.1"/>
    </source>
</evidence>
<dbReference type="PANTHER" id="PTHR42718:SF42">
    <property type="entry name" value="EXPORT PROTEIN"/>
    <property type="match status" value="1"/>
</dbReference>
<dbReference type="EMBL" id="CP032624">
    <property type="protein sequence ID" value="AYG03312.1"/>
    <property type="molecule type" value="Genomic_DNA"/>
</dbReference>
<proteinExistence type="predicted"/>
<dbReference type="GO" id="GO:0022857">
    <property type="term" value="F:transmembrane transporter activity"/>
    <property type="evidence" value="ECO:0007669"/>
    <property type="project" value="InterPro"/>
</dbReference>